<dbReference type="GO" id="GO:0007018">
    <property type="term" value="P:microtubule-based movement"/>
    <property type="evidence" value="ECO:0007669"/>
    <property type="project" value="InterPro"/>
</dbReference>
<proteinExistence type="inferred from homology"/>
<dbReference type="InParanoid" id="G0R5K2"/>
<dbReference type="STRING" id="857967.G0R5K2"/>
<dbReference type="InterPro" id="IPR036961">
    <property type="entry name" value="Kinesin_motor_dom_sf"/>
</dbReference>
<dbReference type="SUPFAM" id="SSF52540">
    <property type="entry name" value="P-loop containing nucleoside triphosphate hydrolases"/>
    <property type="match status" value="1"/>
</dbReference>
<dbReference type="AlphaFoldDB" id="G0R5K2"/>
<gene>
    <name evidence="3" type="ORF">IMG5_199420</name>
</gene>
<dbReference type="InterPro" id="IPR027640">
    <property type="entry name" value="Kinesin-like_fam"/>
</dbReference>
<keyword evidence="1" id="KW-0547">Nucleotide-binding</keyword>
<dbReference type="GO" id="GO:0008017">
    <property type="term" value="F:microtubule binding"/>
    <property type="evidence" value="ECO:0007669"/>
    <property type="project" value="InterPro"/>
</dbReference>
<evidence type="ECO:0000313" key="3">
    <source>
        <dbReference type="EMBL" id="EGR27262.1"/>
    </source>
</evidence>
<dbReference type="OrthoDB" id="3176171at2759"/>
<dbReference type="InterPro" id="IPR001752">
    <property type="entry name" value="Kinesin_motor_dom"/>
</dbReference>
<keyword evidence="4" id="KW-1185">Reference proteome</keyword>
<dbReference type="GO" id="GO:0005524">
    <property type="term" value="F:ATP binding"/>
    <property type="evidence" value="ECO:0007669"/>
    <property type="project" value="UniProtKB-UniRule"/>
</dbReference>
<evidence type="ECO:0000313" key="4">
    <source>
        <dbReference type="Proteomes" id="UP000008983"/>
    </source>
</evidence>
<sequence>MKTKIKYSTNIQNNNNKIVQGNIRVFCRIRPLLDDEILDKTLEMINVQNQNTLKLQVPQSQMKSSNNLKDYQFNFMHIFDQNSSQKDVFDQLNFFISTAIHGYNVCIFSYGPTGSGKTYTMYGREENIEQQGIIPRSIIQTINQILEIQKKDNNIDIEISLIEIYNEEYKDLIEEKKCQKKEEIQFLPIKIKENSAQKILQIIKIALQNRKLRIYLIC</sequence>
<dbReference type="eggNOG" id="KOG0239">
    <property type="taxonomic scope" value="Eukaryota"/>
</dbReference>
<evidence type="ECO:0000259" key="2">
    <source>
        <dbReference type="PROSITE" id="PS50067"/>
    </source>
</evidence>
<dbReference type="RefSeq" id="XP_004024146.1">
    <property type="nucleotide sequence ID" value="XM_004024097.1"/>
</dbReference>
<dbReference type="PANTHER" id="PTHR47972:SF28">
    <property type="entry name" value="KINESIN-LIKE PROTEIN KLP-3"/>
    <property type="match status" value="1"/>
</dbReference>
<dbReference type="OMA" id="VHKELHI"/>
<feature type="domain" description="Kinesin motor" evidence="2">
    <location>
        <begin position="22"/>
        <end position="218"/>
    </location>
</feature>
<organism evidence="3 4">
    <name type="scientific">Ichthyophthirius multifiliis</name>
    <name type="common">White spot disease agent</name>
    <name type="synonym">Ich</name>
    <dbReference type="NCBI Taxonomy" id="5932"/>
    <lineage>
        <taxon>Eukaryota</taxon>
        <taxon>Sar</taxon>
        <taxon>Alveolata</taxon>
        <taxon>Ciliophora</taxon>
        <taxon>Intramacronucleata</taxon>
        <taxon>Oligohymenophorea</taxon>
        <taxon>Hymenostomatida</taxon>
        <taxon>Ophryoglenina</taxon>
        <taxon>Ichthyophthirius</taxon>
    </lineage>
</organism>
<dbReference type="InterPro" id="IPR027417">
    <property type="entry name" value="P-loop_NTPase"/>
</dbReference>
<evidence type="ECO:0000256" key="1">
    <source>
        <dbReference type="PROSITE-ProRule" id="PRU00283"/>
    </source>
</evidence>
<feature type="binding site" evidence="1">
    <location>
        <begin position="111"/>
        <end position="118"/>
    </location>
    <ligand>
        <name>ATP</name>
        <dbReference type="ChEBI" id="CHEBI:30616"/>
    </ligand>
</feature>
<keyword evidence="1" id="KW-0067">ATP-binding</keyword>
<dbReference type="Gene3D" id="3.40.850.10">
    <property type="entry name" value="Kinesin motor domain"/>
    <property type="match status" value="1"/>
</dbReference>
<dbReference type="GO" id="GO:0003777">
    <property type="term" value="F:microtubule motor activity"/>
    <property type="evidence" value="ECO:0007669"/>
    <property type="project" value="InterPro"/>
</dbReference>
<dbReference type="EMBL" id="GL984378">
    <property type="protein sequence ID" value="EGR27262.1"/>
    <property type="molecule type" value="Genomic_DNA"/>
</dbReference>
<accession>G0R5K2</accession>
<dbReference type="PROSITE" id="PS50067">
    <property type="entry name" value="KINESIN_MOTOR_2"/>
    <property type="match status" value="1"/>
</dbReference>
<dbReference type="Pfam" id="PF00225">
    <property type="entry name" value="Kinesin"/>
    <property type="match status" value="1"/>
</dbReference>
<dbReference type="GO" id="GO:0015630">
    <property type="term" value="C:microtubule cytoskeleton"/>
    <property type="evidence" value="ECO:0007669"/>
    <property type="project" value="TreeGrafter"/>
</dbReference>
<dbReference type="PANTHER" id="PTHR47972">
    <property type="entry name" value="KINESIN-LIKE PROTEIN KLP-3"/>
    <property type="match status" value="1"/>
</dbReference>
<protein>
    <recommendedName>
        <fullName evidence="2">Kinesin motor domain-containing protein</fullName>
    </recommendedName>
</protein>
<reference evidence="3 4" key="1">
    <citation type="submission" date="2011-07" db="EMBL/GenBank/DDBJ databases">
        <authorList>
            <person name="Coyne R."/>
            <person name="Brami D."/>
            <person name="Johnson J."/>
            <person name="Hostetler J."/>
            <person name="Hannick L."/>
            <person name="Clark T."/>
            <person name="Cassidy-Hanley D."/>
            <person name="Inman J."/>
        </authorList>
    </citation>
    <scope>NUCLEOTIDE SEQUENCE [LARGE SCALE GENOMIC DNA]</scope>
    <source>
        <strain evidence="3 4">G5</strain>
    </source>
</reference>
<dbReference type="GeneID" id="14903313"/>
<keyword evidence="1" id="KW-0505">Motor protein</keyword>
<dbReference type="Proteomes" id="UP000008983">
    <property type="component" value="Unassembled WGS sequence"/>
</dbReference>
<dbReference type="SMART" id="SM00129">
    <property type="entry name" value="KISc"/>
    <property type="match status" value="1"/>
</dbReference>
<name>G0R5K2_ICHMU</name>
<comment type="similarity">
    <text evidence="1">Belongs to the TRAFAC class myosin-kinesin ATPase superfamily. Kinesin family.</text>
</comment>